<gene>
    <name evidence="1" type="ordered locus">GLX_29490</name>
</gene>
<dbReference type="KEGG" id="gxy:GLX_29490"/>
<dbReference type="EMBL" id="AP012160">
    <property type="protein sequence ID" value="BAK86103.1"/>
    <property type="molecule type" value="Genomic_DNA"/>
</dbReference>
<dbReference type="Proteomes" id="UP000009044">
    <property type="component" value="Plasmid pGXY010"/>
</dbReference>
<organism evidence="1 2">
    <name type="scientific">Komagataeibacter medellinensis (strain NBRC 3288 / BCRC 11682 / LMG 1693 / Kondo 51)</name>
    <name type="common">Gluconacetobacter medellinensis</name>
    <dbReference type="NCBI Taxonomy" id="634177"/>
    <lineage>
        <taxon>Bacteria</taxon>
        <taxon>Pseudomonadati</taxon>
        <taxon>Pseudomonadota</taxon>
        <taxon>Alphaproteobacteria</taxon>
        <taxon>Acetobacterales</taxon>
        <taxon>Acetobacteraceae</taxon>
        <taxon>Komagataeibacter</taxon>
    </lineage>
</organism>
<proteinExistence type="predicted"/>
<dbReference type="HOGENOM" id="CLU_1738140_0_0_5"/>
<dbReference type="AlphaFoldDB" id="G2I860"/>
<sequence>MFPPETGNMGGIDRPHWSSHDAWEISCLRCIPPDDVVCRRWQVSWLTDHGQPVHAFPFPKGNSGSPAGERTGGIPHTVAGAAADWLPEQNCPARALQRSLLTRSRGAIINQGSHSIMREVRGTPNSSKRDAGLHGTKSLLMPIKLVAPIQ</sequence>
<keyword evidence="1" id="KW-0614">Plasmid</keyword>
<geneLocation type="plasmid" evidence="1 2">
    <name>pGXY010</name>
</geneLocation>
<name>G2I860_KOMMN</name>
<reference evidence="1 2" key="1">
    <citation type="journal article" date="2011" name="J. Bacteriol.">
        <title>Complete genome sequence of NBRC 3288, a unique cellulose-nonproducing strain of Gluconacetobacter xylinus isolated from vinegar.</title>
        <authorList>
            <person name="Ogino H."/>
            <person name="Azuma Y."/>
            <person name="Hosoyama A."/>
            <person name="Nakazawa H."/>
            <person name="Matsutani M."/>
            <person name="Hasegawa A."/>
            <person name="Otsuyama K."/>
            <person name="Matsushita K."/>
            <person name="Fujita N."/>
            <person name="Shirai M."/>
        </authorList>
    </citation>
    <scope>NUCLEOTIDE SEQUENCE [LARGE SCALE GENOMIC DNA]</scope>
    <source>
        <strain evidence="2">NBRC 3288 / BCRC 11682 / LMG 1693</strain>
        <plasmid evidence="1 2">pGXY010</plasmid>
    </source>
</reference>
<evidence type="ECO:0000313" key="2">
    <source>
        <dbReference type="Proteomes" id="UP000009044"/>
    </source>
</evidence>
<evidence type="ECO:0000313" key="1">
    <source>
        <dbReference type="EMBL" id="BAK86103.1"/>
    </source>
</evidence>
<accession>G2I860</accession>
<protein>
    <submittedName>
        <fullName evidence="1">Uncharacterized protein</fullName>
    </submittedName>
</protein>